<comment type="caution">
    <text evidence="8">The sequence shown here is derived from an EMBL/GenBank/DDBJ whole genome shotgun (WGS) entry which is preliminary data.</text>
</comment>
<feature type="compositionally biased region" description="Basic and acidic residues" evidence="6">
    <location>
        <begin position="1"/>
        <end position="12"/>
    </location>
</feature>
<sequence>MVETAQGHDKETTPGPVKATKRIKKLKASKHNLGTSNSGAIEGDADPSLSSLSHCRYDNSLSLLTKKFINLLQGAEDGTLDLNKAAETCLLTGQAQAQVGSGQAEAACRRLFLTKVLTICVLFE</sequence>
<comment type="subcellular location">
    <subcellularLocation>
        <location evidence="5">Nucleus</location>
    </subcellularLocation>
</comment>
<evidence type="ECO:0000256" key="5">
    <source>
        <dbReference type="RuleBase" id="RU003796"/>
    </source>
</evidence>
<comment type="similarity">
    <text evidence="5">Belongs to the E2F/DP family.</text>
</comment>
<protein>
    <recommendedName>
        <fullName evidence="7">E2F/DP family winged-helix DNA-binding domain-containing protein</fullName>
    </recommendedName>
</protein>
<dbReference type="AlphaFoldDB" id="A0A811QCQ1"/>
<evidence type="ECO:0000256" key="6">
    <source>
        <dbReference type="SAM" id="MobiDB-lite"/>
    </source>
</evidence>
<dbReference type="GO" id="GO:0000978">
    <property type="term" value="F:RNA polymerase II cis-regulatory region sequence-specific DNA binding"/>
    <property type="evidence" value="ECO:0007669"/>
    <property type="project" value="InterPro"/>
</dbReference>
<gene>
    <name evidence="8" type="ORF">NCGR_LOCUS40365</name>
</gene>
<feature type="region of interest" description="Disordered" evidence="6">
    <location>
        <begin position="1"/>
        <end position="44"/>
    </location>
</feature>
<dbReference type="GO" id="GO:0000981">
    <property type="term" value="F:DNA-binding transcription factor activity, RNA polymerase II-specific"/>
    <property type="evidence" value="ECO:0007669"/>
    <property type="project" value="TreeGrafter"/>
</dbReference>
<keyword evidence="4" id="KW-0131">Cell cycle</keyword>
<proteinExistence type="inferred from homology"/>
<dbReference type="Gene3D" id="1.10.10.10">
    <property type="entry name" value="Winged helix-like DNA-binding domain superfamily/Winged helix DNA-binding domain"/>
    <property type="match status" value="1"/>
</dbReference>
<evidence type="ECO:0000313" key="9">
    <source>
        <dbReference type="Proteomes" id="UP000604825"/>
    </source>
</evidence>
<evidence type="ECO:0000256" key="1">
    <source>
        <dbReference type="ARBA" id="ARBA00023015"/>
    </source>
</evidence>
<name>A0A811QCQ1_9POAL</name>
<keyword evidence="9" id="KW-1185">Reference proteome</keyword>
<reference evidence="8" key="1">
    <citation type="submission" date="2020-10" db="EMBL/GenBank/DDBJ databases">
        <authorList>
            <person name="Han B."/>
            <person name="Lu T."/>
            <person name="Zhao Q."/>
            <person name="Huang X."/>
            <person name="Zhao Y."/>
        </authorList>
    </citation>
    <scope>NUCLEOTIDE SEQUENCE</scope>
</reference>
<evidence type="ECO:0000256" key="4">
    <source>
        <dbReference type="ARBA" id="ARBA00023306"/>
    </source>
</evidence>
<evidence type="ECO:0000256" key="3">
    <source>
        <dbReference type="ARBA" id="ARBA00023163"/>
    </source>
</evidence>
<dbReference type="InterPro" id="IPR036388">
    <property type="entry name" value="WH-like_DNA-bd_sf"/>
</dbReference>
<dbReference type="GO" id="GO:0090575">
    <property type="term" value="C:RNA polymerase II transcription regulator complex"/>
    <property type="evidence" value="ECO:0007669"/>
    <property type="project" value="TreeGrafter"/>
</dbReference>
<dbReference type="PANTHER" id="PTHR12081">
    <property type="entry name" value="TRANSCRIPTION FACTOR E2F"/>
    <property type="match status" value="1"/>
</dbReference>
<evidence type="ECO:0000313" key="8">
    <source>
        <dbReference type="EMBL" id="CAD6256869.1"/>
    </source>
</evidence>
<dbReference type="Pfam" id="PF02319">
    <property type="entry name" value="WHD_E2F_TDP"/>
    <property type="match status" value="1"/>
</dbReference>
<dbReference type="InterPro" id="IPR015633">
    <property type="entry name" value="E2F"/>
</dbReference>
<dbReference type="PANTHER" id="PTHR12081:SF89">
    <property type="entry name" value="OS04G0112200 PROTEIN"/>
    <property type="match status" value="1"/>
</dbReference>
<keyword evidence="5" id="KW-0539">Nucleus</keyword>
<dbReference type="EMBL" id="CAJGYO010000010">
    <property type="protein sequence ID" value="CAD6256869.1"/>
    <property type="molecule type" value="Genomic_DNA"/>
</dbReference>
<feature type="compositionally biased region" description="Basic residues" evidence="6">
    <location>
        <begin position="19"/>
        <end position="30"/>
    </location>
</feature>
<dbReference type="Proteomes" id="UP000604825">
    <property type="component" value="Unassembled WGS sequence"/>
</dbReference>
<keyword evidence="1 5" id="KW-0805">Transcription regulation</keyword>
<evidence type="ECO:0000259" key="7">
    <source>
        <dbReference type="Pfam" id="PF02319"/>
    </source>
</evidence>
<keyword evidence="3 5" id="KW-0804">Transcription</keyword>
<feature type="domain" description="E2F/DP family winged-helix DNA-binding" evidence="7">
    <location>
        <begin position="58"/>
        <end position="88"/>
    </location>
</feature>
<dbReference type="OrthoDB" id="1743261at2759"/>
<evidence type="ECO:0000256" key="2">
    <source>
        <dbReference type="ARBA" id="ARBA00023125"/>
    </source>
</evidence>
<accession>A0A811QCQ1</accession>
<keyword evidence="2 5" id="KW-0238">DNA-binding</keyword>
<dbReference type="InterPro" id="IPR003316">
    <property type="entry name" value="E2F_WHTH_DNA-bd_dom"/>
</dbReference>
<organism evidence="8 9">
    <name type="scientific">Miscanthus lutarioriparius</name>
    <dbReference type="NCBI Taxonomy" id="422564"/>
    <lineage>
        <taxon>Eukaryota</taxon>
        <taxon>Viridiplantae</taxon>
        <taxon>Streptophyta</taxon>
        <taxon>Embryophyta</taxon>
        <taxon>Tracheophyta</taxon>
        <taxon>Spermatophyta</taxon>
        <taxon>Magnoliopsida</taxon>
        <taxon>Liliopsida</taxon>
        <taxon>Poales</taxon>
        <taxon>Poaceae</taxon>
        <taxon>PACMAD clade</taxon>
        <taxon>Panicoideae</taxon>
        <taxon>Andropogonodae</taxon>
        <taxon>Andropogoneae</taxon>
        <taxon>Saccharinae</taxon>
        <taxon>Miscanthus</taxon>
    </lineage>
</organism>